<keyword evidence="6 10" id="KW-0812">Transmembrane</keyword>
<organism evidence="11 12">
    <name type="scientific">Candidatus Woesebacteria bacterium RIFCSPHIGHO2_01_FULL_44_21</name>
    <dbReference type="NCBI Taxonomy" id="1802503"/>
    <lineage>
        <taxon>Bacteria</taxon>
        <taxon>Candidatus Woeseibacteriota</taxon>
    </lineage>
</organism>
<protein>
    <recommendedName>
        <fullName evidence="13">Glycosyltransferase RgtA/B/C/D-like domain-containing protein</fullName>
    </recommendedName>
</protein>
<keyword evidence="4" id="KW-0328">Glycosyltransferase</keyword>
<dbReference type="PANTHER" id="PTHR12468">
    <property type="entry name" value="GPI MANNOSYLTRANSFERASE 2"/>
    <property type="match status" value="1"/>
</dbReference>
<feature type="transmembrane region" description="Helical" evidence="10">
    <location>
        <begin position="340"/>
        <end position="360"/>
    </location>
</feature>
<evidence type="ECO:0000256" key="1">
    <source>
        <dbReference type="ARBA" id="ARBA00004477"/>
    </source>
</evidence>
<comment type="caution">
    <text evidence="11">The sequence shown here is derived from an EMBL/GenBank/DDBJ whole genome shotgun (WGS) entry which is preliminary data.</text>
</comment>
<keyword evidence="7" id="KW-0256">Endoplasmic reticulum</keyword>
<comment type="subcellular location">
    <subcellularLocation>
        <location evidence="1">Endoplasmic reticulum membrane</location>
        <topology evidence="1">Multi-pass membrane protein</topology>
    </subcellularLocation>
</comment>
<feature type="transmembrane region" description="Helical" evidence="10">
    <location>
        <begin position="129"/>
        <end position="162"/>
    </location>
</feature>
<name>A0A1F7YVD7_9BACT</name>
<keyword evidence="8 10" id="KW-1133">Transmembrane helix</keyword>
<evidence type="ECO:0000256" key="5">
    <source>
        <dbReference type="ARBA" id="ARBA00022679"/>
    </source>
</evidence>
<dbReference type="InterPro" id="IPR007315">
    <property type="entry name" value="PIG-V/Gpi18"/>
</dbReference>
<feature type="transmembrane region" description="Helical" evidence="10">
    <location>
        <begin position="168"/>
        <end position="192"/>
    </location>
</feature>
<feature type="transmembrane region" description="Helical" evidence="10">
    <location>
        <begin position="293"/>
        <end position="311"/>
    </location>
</feature>
<evidence type="ECO:0000313" key="11">
    <source>
        <dbReference type="EMBL" id="OGM31291.1"/>
    </source>
</evidence>
<comment type="pathway">
    <text evidence="2">Glycolipid biosynthesis; glycosylphosphatidylinositol-anchor biosynthesis.</text>
</comment>
<feature type="transmembrane region" description="Helical" evidence="10">
    <location>
        <begin position="199"/>
        <end position="217"/>
    </location>
</feature>
<dbReference type="Proteomes" id="UP000178870">
    <property type="component" value="Unassembled WGS sequence"/>
</dbReference>
<evidence type="ECO:0000256" key="4">
    <source>
        <dbReference type="ARBA" id="ARBA00022676"/>
    </source>
</evidence>
<evidence type="ECO:0000256" key="2">
    <source>
        <dbReference type="ARBA" id="ARBA00004687"/>
    </source>
</evidence>
<keyword evidence="9 10" id="KW-0472">Membrane</keyword>
<evidence type="ECO:0000256" key="3">
    <source>
        <dbReference type="ARBA" id="ARBA00022502"/>
    </source>
</evidence>
<evidence type="ECO:0000256" key="6">
    <source>
        <dbReference type="ARBA" id="ARBA00022692"/>
    </source>
</evidence>
<dbReference type="GO" id="GO:0004376">
    <property type="term" value="F:GPI mannosyltransferase activity"/>
    <property type="evidence" value="ECO:0007669"/>
    <property type="project" value="InterPro"/>
</dbReference>
<dbReference type="GO" id="GO:0031501">
    <property type="term" value="C:mannosyltransferase complex"/>
    <property type="evidence" value="ECO:0007669"/>
    <property type="project" value="TreeGrafter"/>
</dbReference>
<dbReference type="PANTHER" id="PTHR12468:SF2">
    <property type="entry name" value="GPI MANNOSYLTRANSFERASE 2"/>
    <property type="match status" value="1"/>
</dbReference>
<dbReference type="GO" id="GO:0006506">
    <property type="term" value="P:GPI anchor biosynthetic process"/>
    <property type="evidence" value="ECO:0007669"/>
    <property type="project" value="UniProtKB-UniPathway"/>
</dbReference>
<dbReference type="GO" id="GO:0000009">
    <property type="term" value="F:alpha-1,6-mannosyltransferase activity"/>
    <property type="evidence" value="ECO:0007669"/>
    <property type="project" value="InterPro"/>
</dbReference>
<dbReference type="UniPathway" id="UPA00196"/>
<feature type="transmembrane region" description="Helical" evidence="10">
    <location>
        <begin position="9"/>
        <end position="32"/>
    </location>
</feature>
<feature type="transmembrane region" description="Helical" evidence="10">
    <location>
        <begin position="96"/>
        <end position="117"/>
    </location>
</feature>
<keyword evidence="3" id="KW-0337">GPI-anchor biosynthesis</keyword>
<keyword evidence="5" id="KW-0808">Transferase</keyword>
<sequence>MKIDTDSKYVLKCFLVWRVLLFLPLFLAPHLISLRTGYLYEHIDNILFFPWANFDGVRYLSIAGRGYITEAAFFPLYPLLIRIVSLGGELFSLRQFLAGLAISNIAFLIALTMLYKIVKSDFSKATARWVVVFTLVFPTSFFFVSIYSESIFILLLVSSFWFARKKKWLLSALAGAILSATRLVGVLILPAIWLRFRKAVYFIVPVGIVWYAIFNYLKWGNPLYFIKVHGQLANGRSVTSIVLFPQTIYRYIKILLELPMSLFEWWVALLEVSSFFVAAYLLYLAYKKGVEKSYLLFCLLAFLVPASSGTFSALPRYIIVLFPIYIALALIKNNFLKKGLVLVFSCLLFILLMFFARGYYIS</sequence>
<accession>A0A1F7YVD7</accession>
<evidence type="ECO:0000256" key="9">
    <source>
        <dbReference type="ARBA" id="ARBA00023136"/>
    </source>
</evidence>
<dbReference type="EMBL" id="MGGP01000028">
    <property type="protein sequence ID" value="OGM31291.1"/>
    <property type="molecule type" value="Genomic_DNA"/>
</dbReference>
<evidence type="ECO:0000256" key="7">
    <source>
        <dbReference type="ARBA" id="ARBA00022824"/>
    </source>
</evidence>
<reference evidence="11 12" key="1">
    <citation type="journal article" date="2016" name="Nat. Commun.">
        <title>Thousands of microbial genomes shed light on interconnected biogeochemical processes in an aquifer system.</title>
        <authorList>
            <person name="Anantharaman K."/>
            <person name="Brown C.T."/>
            <person name="Hug L.A."/>
            <person name="Sharon I."/>
            <person name="Castelle C.J."/>
            <person name="Probst A.J."/>
            <person name="Thomas B.C."/>
            <person name="Singh A."/>
            <person name="Wilkins M.J."/>
            <person name="Karaoz U."/>
            <person name="Brodie E.L."/>
            <person name="Williams K.H."/>
            <person name="Hubbard S.S."/>
            <person name="Banfield J.F."/>
        </authorList>
    </citation>
    <scope>NUCLEOTIDE SEQUENCE [LARGE SCALE GENOMIC DNA]</scope>
</reference>
<dbReference type="AlphaFoldDB" id="A0A1F7YVD7"/>
<gene>
    <name evidence="11" type="ORF">A2803_03810</name>
</gene>
<evidence type="ECO:0000256" key="10">
    <source>
        <dbReference type="SAM" id="Phobius"/>
    </source>
</evidence>
<evidence type="ECO:0000313" key="12">
    <source>
        <dbReference type="Proteomes" id="UP000178870"/>
    </source>
</evidence>
<feature type="transmembrane region" description="Helical" evidence="10">
    <location>
        <begin position="265"/>
        <end position="286"/>
    </location>
</feature>
<evidence type="ECO:0008006" key="13">
    <source>
        <dbReference type="Google" id="ProtNLM"/>
    </source>
</evidence>
<dbReference type="GO" id="GO:0016020">
    <property type="term" value="C:membrane"/>
    <property type="evidence" value="ECO:0007669"/>
    <property type="project" value="GOC"/>
</dbReference>
<proteinExistence type="predicted"/>
<evidence type="ECO:0000256" key="8">
    <source>
        <dbReference type="ARBA" id="ARBA00022989"/>
    </source>
</evidence>